<comment type="caution">
    <text evidence="1">The sequence shown here is derived from an EMBL/GenBank/DDBJ whole genome shotgun (WGS) entry which is preliminary data.</text>
</comment>
<protein>
    <submittedName>
        <fullName evidence="1">Uncharacterized protein</fullName>
    </submittedName>
</protein>
<dbReference type="Proteomes" id="UP000054051">
    <property type="component" value="Unassembled WGS sequence"/>
</dbReference>
<organism evidence="1 2">
    <name type="scientific">Candidatus Glomeribacter gigasporarum BEG34</name>
    <dbReference type="NCBI Taxonomy" id="1070319"/>
    <lineage>
        <taxon>Bacteria</taxon>
        <taxon>Pseudomonadati</taxon>
        <taxon>Pseudomonadota</taxon>
        <taxon>Betaproteobacteria</taxon>
        <taxon>Burkholderiales</taxon>
        <taxon>Burkholderiaceae</taxon>
        <taxon>Candidatus Glomeribacter</taxon>
    </lineage>
</organism>
<name>G2JBC5_9BURK</name>
<evidence type="ECO:0000313" key="2">
    <source>
        <dbReference type="Proteomes" id="UP000054051"/>
    </source>
</evidence>
<dbReference type="OrthoDB" id="944647at2"/>
<dbReference type="STRING" id="1070319.CAGGBEG34_30043"/>
<dbReference type="RefSeq" id="WP_006683156.1">
    <property type="nucleotide sequence ID" value="NZ_CAFB01000058.1"/>
</dbReference>
<dbReference type="EMBL" id="CAFB01000058">
    <property type="protein sequence ID" value="CCD30079.1"/>
    <property type="molecule type" value="Genomic_DNA"/>
</dbReference>
<accession>G2JBC5</accession>
<sequence length="224" mass="26148">MKEADQNIEKACAAFVDEYGTLGQALLKRTQNNLEEARCAIEDRYQGEYEWIGDFALAYLKSQSDSNDVLLCSINFERFVYCLRRGLFPRGAFFEIHLDGRVHVFSQDDRVSPLTRVYKNSRKARAFIAKHGKLGQALLGQTRYVLEEAHCLIEDRYQGRYGSTEDFVRHYVSNWALIPDDLRRYILCNGYLEQYLFTFKDAPFFALTVEDQVHVFSREQEAHQ</sequence>
<evidence type="ECO:0000313" key="1">
    <source>
        <dbReference type="EMBL" id="CCD30079.1"/>
    </source>
</evidence>
<reference evidence="1 2" key="1">
    <citation type="submission" date="2011-08" db="EMBL/GenBank/DDBJ databases">
        <title>The genome of the obligate endobacterium of an arbuscular mycorrhizal fungus reveals an interphylum network of nutritional interactions.</title>
        <authorList>
            <person name="Ghignone S."/>
            <person name="Salvioli A."/>
            <person name="Anca I."/>
            <person name="Lumini E."/>
            <person name="Ortu G."/>
            <person name="Petiti L."/>
            <person name="Cruveiller S."/>
            <person name="Bianciotto V."/>
            <person name="Piffanelli P."/>
            <person name="Lanfranco L."/>
            <person name="Bonfante P."/>
        </authorList>
    </citation>
    <scope>NUCLEOTIDE SEQUENCE [LARGE SCALE GENOMIC DNA]</scope>
    <source>
        <strain evidence="1 2">BEG34</strain>
    </source>
</reference>
<proteinExistence type="predicted"/>
<dbReference type="AlphaFoldDB" id="G2JBC5"/>
<keyword evidence="2" id="KW-1185">Reference proteome</keyword>
<gene>
    <name evidence="1" type="ORF">CAGGBEG34_30043</name>
</gene>